<comment type="caution">
    <text evidence="10">The sequence shown here is derived from an EMBL/GenBank/DDBJ whole genome shotgun (WGS) entry which is preliminary data.</text>
</comment>
<name>A0A6I3Q6L9_9FIRM</name>
<feature type="transmembrane region" description="Helical" evidence="7">
    <location>
        <begin position="28"/>
        <end position="49"/>
    </location>
</feature>
<comment type="subcellular location">
    <subcellularLocation>
        <location evidence="1 7">Cell membrane</location>
        <topology evidence="1 7">Multi-pass membrane protein</topology>
    </subcellularLocation>
</comment>
<organism evidence="10 14">
    <name type="scientific">Ruthenibacterium lactatiformans</name>
    <dbReference type="NCBI Taxonomy" id="1550024"/>
    <lineage>
        <taxon>Bacteria</taxon>
        <taxon>Bacillati</taxon>
        <taxon>Bacillota</taxon>
        <taxon>Clostridia</taxon>
        <taxon>Eubacteriales</taxon>
        <taxon>Oscillospiraceae</taxon>
        <taxon>Ruthenibacterium</taxon>
    </lineage>
</organism>
<evidence type="ECO:0000256" key="1">
    <source>
        <dbReference type="ARBA" id="ARBA00004651"/>
    </source>
</evidence>
<feature type="domain" description="ABC transmembrane type-1" evidence="8">
    <location>
        <begin position="90"/>
        <end position="282"/>
    </location>
</feature>
<evidence type="ECO:0000256" key="5">
    <source>
        <dbReference type="ARBA" id="ARBA00022989"/>
    </source>
</evidence>
<dbReference type="EMBL" id="VUNJ01000001">
    <property type="protein sequence ID" value="MST90641.1"/>
    <property type="molecule type" value="Genomic_DNA"/>
</dbReference>
<dbReference type="Pfam" id="PF00528">
    <property type="entry name" value="BPD_transp_1"/>
    <property type="match status" value="1"/>
</dbReference>
<dbReference type="CDD" id="cd06261">
    <property type="entry name" value="TM_PBP2"/>
    <property type="match status" value="1"/>
</dbReference>
<evidence type="ECO:0000256" key="7">
    <source>
        <dbReference type="RuleBase" id="RU363032"/>
    </source>
</evidence>
<dbReference type="GO" id="GO:0005886">
    <property type="term" value="C:plasma membrane"/>
    <property type="evidence" value="ECO:0007669"/>
    <property type="project" value="UniProtKB-SubCell"/>
</dbReference>
<dbReference type="InterPro" id="IPR035906">
    <property type="entry name" value="MetI-like_sf"/>
</dbReference>
<evidence type="ECO:0000256" key="6">
    <source>
        <dbReference type="ARBA" id="ARBA00023136"/>
    </source>
</evidence>
<dbReference type="GO" id="GO:0055085">
    <property type="term" value="P:transmembrane transport"/>
    <property type="evidence" value="ECO:0007669"/>
    <property type="project" value="InterPro"/>
</dbReference>
<proteinExistence type="inferred from homology"/>
<evidence type="ECO:0000313" key="14">
    <source>
        <dbReference type="Proteomes" id="UP000472755"/>
    </source>
</evidence>
<gene>
    <name evidence="9" type="ORF">FYJ76_01590</name>
    <name evidence="11" type="ORF">GMD52_10290</name>
    <name evidence="10" type="ORF">GMD59_07945</name>
</gene>
<feature type="transmembrane region" description="Helical" evidence="7">
    <location>
        <begin position="125"/>
        <end position="146"/>
    </location>
</feature>
<dbReference type="EMBL" id="WMZR01000012">
    <property type="protein sequence ID" value="MTS51929.1"/>
    <property type="molecule type" value="Genomic_DNA"/>
</dbReference>
<dbReference type="GeneID" id="42855943"/>
<dbReference type="Proteomes" id="UP000449193">
    <property type="component" value="Unassembled WGS sequence"/>
</dbReference>
<dbReference type="InterPro" id="IPR000515">
    <property type="entry name" value="MetI-like"/>
</dbReference>
<dbReference type="SUPFAM" id="SSF161098">
    <property type="entry name" value="MetI-like"/>
    <property type="match status" value="1"/>
</dbReference>
<keyword evidence="4 7" id="KW-0812">Transmembrane</keyword>
<dbReference type="PROSITE" id="PS50928">
    <property type="entry name" value="ABC_TM1"/>
    <property type="match status" value="1"/>
</dbReference>
<evidence type="ECO:0000313" key="11">
    <source>
        <dbReference type="EMBL" id="MTS51929.1"/>
    </source>
</evidence>
<evidence type="ECO:0000259" key="8">
    <source>
        <dbReference type="PROSITE" id="PS50928"/>
    </source>
</evidence>
<sequence>MTSAQTEKASSRLRRAGRARAASTARRAAAYTVLGLLCFLCLFFFYILLINATRTHFEIQRGFSLLPGRSLLTNLKSVLANANIPVLSGIRNSLLVSALSALLSVYFSALTAYGIHAYDFKFKKLAFTFILLIMMMPTQVSALGFVRLITKMGMADTLAPLFLPSIAAPVVFYFMLQYMEGNLPMEIVEAARIDGSGEFSTFNRIVLPILKPALAVQAIFTFVNTWNNYFTPALVLSSSGKKTLPILIAQLRSADFLKFDMGQVYMMVAIAILPVIAVYLCLSKFIVRGVALGGVKG</sequence>
<dbReference type="RefSeq" id="WP_009325205.1">
    <property type="nucleotide sequence ID" value="NZ_CAQJQL010000107.1"/>
</dbReference>
<evidence type="ECO:0000313" key="12">
    <source>
        <dbReference type="Proteomes" id="UP000431913"/>
    </source>
</evidence>
<dbReference type="EMBL" id="WMZU01000010">
    <property type="protein sequence ID" value="MTS27219.1"/>
    <property type="molecule type" value="Genomic_DNA"/>
</dbReference>
<keyword evidence="3" id="KW-1003">Cell membrane</keyword>
<keyword evidence="6 7" id="KW-0472">Membrane</keyword>
<reference evidence="9 12" key="2">
    <citation type="submission" date="2019-08" db="EMBL/GenBank/DDBJ databases">
        <title>In-depth cultivation of the pig gut microbiome towards novel bacterial diversity and tailored functional studies.</title>
        <authorList>
            <person name="Wylensek D."/>
            <person name="Hitch T.C.A."/>
            <person name="Clavel T."/>
        </authorList>
    </citation>
    <scope>NUCLEOTIDE SEQUENCE [LARGE SCALE GENOMIC DNA]</scope>
    <source>
        <strain evidence="9 12">WCA3-601-WT-6J</strain>
    </source>
</reference>
<evidence type="ECO:0000313" key="13">
    <source>
        <dbReference type="Proteomes" id="UP000449193"/>
    </source>
</evidence>
<evidence type="ECO:0000256" key="3">
    <source>
        <dbReference type="ARBA" id="ARBA00022475"/>
    </source>
</evidence>
<dbReference type="Proteomes" id="UP000472755">
    <property type="component" value="Unassembled WGS sequence"/>
</dbReference>
<evidence type="ECO:0000256" key="4">
    <source>
        <dbReference type="ARBA" id="ARBA00022692"/>
    </source>
</evidence>
<reference evidence="13 14" key="1">
    <citation type="journal article" date="2019" name="Nat. Med.">
        <title>A library of human gut bacterial isolates paired with longitudinal multiomics data enables mechanistic microbiome research.</title>
        <authorList>
            <person name="Poyet M."/>
            <person name="Groussin M."/>
            <person name="Gibbons S.M."/>
            <person name="Avila-Pacheco J."/>
            <person name="Jiang X."/>
            <person name="Kearney S.M."/>
            <person name="Perrotta A.R."/>
            <person name="Berdy B."/>
            <person name="Zhao S."/>
            <person name="Lieberman T.D."/>
            <person name="Swanson P.K."/>
            <person name="Smith M."/>
            <person name="Roesemann S."/>
            <person name="Alexander J.E."/>
            <person name="Rich S.A."/>
            <person name="Livny J."/>
            <person name="Vlamakis H."/>
            <person name="Clish C."/>
            <person name="Bullock K."/>
            <person name="Deik A."/>
            <person name="Scott J."/>
            <person name="Pierce K.A."/>
            <person name="Xavier R.J."/>
            <person name="Alm E.J."/>
        </authorList>
    </citation>
    <scope>NUCLEOTIDE SEQUENCE [LARGE SCALE GENOMIC DNA]</scope>
    <source>
        <strain evidence="10 14">BIOML-A4</strain>
        <strain evidence="11 13">BIOML-A7</strain>
    </source>
</reference>
<feature type="transmembrane region" description="Helical" evidence="7">
    <location>
        <begin position="158"/>
        <end position="176"/>
    </location>
</feature>
<dbReference type="PANTHER" id="PTHR43744">
    <property type="entry name" value="ABC TRANSPORTER PERMEASE PROTEIN MG189-RELATED-RELATED"/>
    <property type="match status" value="1"/>
</dbReference>
<feature type="transmembrane region" description="Helical" evidence="7">
    <location>
        <begin position="94"/>
        <end position="113"/>
    </location>
</feature>
<evidence type="ECO:0000313" key="9">
    <source>
        <dbReference type="EMBL" id="MST90641.1"/>
    </source>
</evidence>
<dbReference type="AlphaFoldDB" id="A0A6I3Q6L9"/>
<dbReference type="PANTHER" id="PTHR43744:SF2">
    <property type="entry name" value="ARABINOOLIGOSACCHARIDES TRANSPORT SYSTEM PERMEASE PROTEIN ARAQ"/>
    <property type="match status" value="1"/>
</dbReference>
<keyword evidence="2 7" id="KW-0813">Transport</keyword>
<comment type="similarity">
    <text evidence="7">Belongs to the binding-protein-dependent transport system permease family.</text>
</comment>
<dbReference type="Gene3D" id="1.10.3720.10">
    <property type="entry name" value="MetI-like"/>
    <property type="match status" value="1"/>
</dbReference>
<evidence type="ECO:0000313" key="10">
    <source>
        <dbReference type="EMBL" id="MTS27219.1"/>
    </source>
</evidence>
<protein>
    <submittedName>
        <fullName evidence="10">ABC transporter permease subunit</fullName>
    </submittedName>
    <submittedName>
        <fullName evidence="9">Carbohydrate ABC transporter permease</fullName>
    </submittedName>
</protein>
<accession>A0A6I3Q6L9</accession>
<feature type="transmembrane region" description="Helical" evidence="7">
    <location>
        <begin position="264"/>
        <end position="282"/>
    </location>
</feature>
<keyword evidence="5 7" id="KW-1133">Transmembrane helix</keyword>
<evidence type="ECO:0000256" key="2">
    <source>
        <dbReference type="ARBA" id="ARBA00022448"/>
    </source>
</evidence>
<dbReference type="Proteomes" id="UP000431913">
    <property type="component" value="Unassembled WGS sequence"/>
</dbReference>